<gene>
    <name evidence="1" type="ORF">CLV47_11463</name>
</gene>
<reference evidence="1 2" key="1">
    <citation type="submission" date="2018-03" db="EMBL/GenBank/DDBJ databases">
        <title>Genomic Encyclopedia of Archaeal and Bacterial Type Strains, Phase II (KMG-II): from individual species to whole genera.</title>
        <authorList>
            <person name="Goeker M."/>
        </authorList>
    </citation>
    <scope>NUCLEOTIDE SEQUENCE [LARGE SCALE GENOMIC DNA]</scope>
    <source>
        <strain evidence="1 2">DSM 100065</strain>
    </source>
</reference>
<dbReference type="EMBL" id="PVUE01000014">
    <property type="protein sequence ID" value="PRZ40766.1"/>
    <property type="molecule type" value="Genomic_DNA"/>
</dbReference>
<name>A0A2T0ZWP3_9ACTN</name>
<dbReference type="Proteomes" id="UP000237752">
    <property type="component" value="Unassembled WGS sequence"/>
</dbReference>
<comment type="caution">
    <text evidence="1">The sequence shown here is derived from an EMBL/GenBank/DDBJ whole genome shotgun (WGS) entry which is preliminary data.</text>
</comment>
<keyword evidence="2" id="KW-1185">Reference proteome</keyword>
<organism evidence="1 2">
    <name type="scientific">Antricoccus suffuscus</name>
    <dbReference type="NCBI Taxonomy" id="1629062"/>
    <lineage>
        <taxon>Bacteria</taxon>
        <taxon>Bacillati</taxon>
        <taxon>Actinomycetota</taxon>
        <taxon>Actinomycetes</taxon>
        <taxon>Geodermatophilales</taxon>
        <taxon>Antricoccaceae</taxon>
        <taxon>Antricoccus</taxon>
    </lineage>
</organism>
<protein>
    <submittedName>
        <fullName evidence="1">Uncharacterized protein</fullName>
    </submittedName>
</protein>
<sequence>MKRLIAGIFAIATVFGIGVAVTAPPAQSQSSPIACGICWK</sequence>
<proteinExistence type="predicted"/>
<evidence type="ECO:0000313" key="1">
    <source>
        <dbReference type="EMBL" id="PRZ40766.1"/>
    </source>
</evidence>
<accession>A0A2T0ZWP3</accession>
<evidence type="ECO:0000313" key="2">
    <source>
        <dbReference type="Proteomes" id="UP000237752"/>
    </source>
</evidence>
<dbReference type="AlphaFoldDB" id="A0A2T0ZWP3"/>